<proteinExistence type="predicted"/>
<keyword evidence="2" id="KW-1185">Reference proteome</keyword>
<evidence type="ECO:0000313" key="1">
    <source>
        <dbReference type="EMBL" id="KQS43733.1"/>
    </source>
</evidence>
<gene>
    <name evidence="1" type="primary">Dere\GG27113</name>
    <name evidence="1" type="synonym">GG27113</name>
    <name evidence="1" type="ORF">Dere_GG27113</name>
</gene>
<protein>
    <submittedName>
        <fullName evidence="1">Uncharacterized protein</fullName>
    </submittedName>
</protein>
<reference evidence="1 2" key="2">
    <citation type="journal article" date="2008" name="Bioinformatics">
        <title>Assembly reconciliation.</title>
        <authorList>
            <person name="Zimin A.V."/>
            <person name="Smith D.R."/>
            <person name="Sutton G."/>
            <person name="Yorke J.A."/>
        </authorList>
    </citation>
    <scope>NUCLEOTIDE SEQUENCE [LARGE SCALE GENOMIC DNA]</scope>
    <source>
        <strain evidence="1 2">TSC#14021-0224.01</strain>
    </source>
</reference>
<evidence type="ECO:0000313" key="2">
    <source>
        <dbReference type="Proteomes" id="UP000008711"/>
    </source>
</evidence>
<dbReference type="EMBL" id="CH954178">
    <property type="protein sequence ID" value="KQS43733.1"/>
    <property type="molecule type" value="Genomic_DNA"/>
</dbReference>
<name>A0A0Q5U438_DROER</name>
<dbReference type="AlphaFoldDB" id="A0A0Q5U438"/>
<reference evidence="1 2" key="1">
    <citation type="journal article" date="2007" name="Nature">
        <title>Evolution of genes and genomes on the Drosophila phylogeny.</title>
        <authorList>
            <consortium name="Drosophila 12 Genomes Consortium"/>
            <person name="Clark A.G."/>
            <person name="Eisen M.B."/>
            <person name="Smith D.R."/>
            <person name="Bergman C.M."/>
            <person name="Oliver B."/>
            <person name="Markow T.A."/>
            <person name="Kaufman T.C."/>
            <person name="Kellis M."/>
            <person name="Gelbart W."/>
            <person name="Iyer V.N."/>
            <person name="Pollard D.A."/>
            <person name="Sackton T.B."/>
            <person name="Larracuente A.M."/>
            <person name="Singh N.D."/>
            <person name="Abad J.P."/>
            <person name="Abt D.N."/>
            <person name="Adryan B."/>
            <person name="Aguade M."/>
            <person name="Akashi H."/>
            <person name="Anderson W.W."/>
            <person name="Aquadro C.F."/>
            <person name="Ardell D.H."/>
            <person name="Arguello R."/>
            <person name="Artieri C.G."/>
            <person name="Barbash D.A."/>
            <person name="Barker D."/>
            <person name="Barsanti P."/>
            <person name="Batterham P."/>
            <person name="Batzoglou S."/>
            <person name="Begun D."/>
            <person name="Bhutkar A."/>
            <person name="Blanco E."/>
            <person name="Bosak S.A."/>
            <person name="Bradley R.K."/>
            <person name="Brand A.D."/>
            <person name="Brent M.R."/>
            <person name="Brooks A.N."/>
            <person name="Brown R.H."/>
            <person name="Butlin R.K."/>
            <person name="Caggese C."/>
            <person name="Calvi B.R."/>
            <person name="Bernardo de Carvalho A."/>
            <person name="Caspi A."/>
            <person name="Castrezana S."/>
            <person name="Celniker S.E."/>
            <person name="Chang J.L."/>
            <person name="Chapple C."/>
            <person name="Chatterji S."/>
            <person name="Chinwalla A."/>
            <person name="Civetta A."/>
            <person name="Clifton S.W."/>
            <person name="Comeron J.M."/>
            <person name="Costello J.C."/>
            <person name="Coyne J.A."/>
            <person name="Daub J."/>
            <person name="David R.G."/>
            <person name="Delcher A.L."/>
            <person name="Delehaunty K."/>
            <person name="Do C.B."/>
            <person name="Ebling H."/>
            <person name="Edwards K."/>
            <person name="Eickbush T."/>
            <person name="Evans J.D."/>
            <person name="Filipski A."/>
            <person name="Findeiss S."/>
            <person name="Freyhult E."/>
            <person name="Fulton L."/>
            <person name="Fulton R."/>
            <person name="Garcia A.C."/>
            <person name="Gardiner A."/>
            <person name="Garfield D.A."/>
            <person name="Garvin B.E."/>
            <person name="Gibson G."/>
            <person name="Gilbert D."/>
            <person name="Gnerre S."/>
            <person name="Godfrey J."/>
            <person name="Good R."/>
            <person name="Gotea V."/>
            <person name="Gravely B."/>
            <person name="Greenberg A.J."/>
            <person name="Griffiths-Jones S."/>
            <person name="Gross S."/>
            <person name="Guigo R."/>
            <person name="Gustafson E.A."/>
            <person name="Haerty W."/>
            <person name="Hahn M.W."/>
            <person name="Halligan D.L."/>
            <person name="Halpern A.L."/>
            <person name="Halter G.M."/>
            <person name="Han M.V."/>
            <person name="Heger A."/>
            <person name="Hillier L."/>
            <person name="Hinrichs A.S."/>
            <person name="Holmes I."/>
            <person name="Hoskins R.A."/>
            <person name="Hubisz M.J."/>
            <person name="Hultmark D."/>
            <person name="Huntley M.A."/>
            <person name="Jaffe D.B."/>
            <person name="Jagadeeshan S."/>
            <person name="Jeck W.R."/>
            <person name="Johnson J."/>
            <person name="Jones C.D."/>
            <person name="Jordan W.C."/>
            <person name="Karpen G.H."/>
            <person name="Kataoka E."/>
            <person name="Keightley P.D."/>
            <person name="Kheradpour P."/>
            <person name="Kirkness E.F."/>
            <person name="Koerich L.B."/>
            <person name="Kristiansen K."/>
            <person name="Kudrna D."/>
            <person name="Kulathinal R.J."/>
            <person name="Kumar S."/>
            <person name="Kwok R."/>
            <person name="Lander E."/>
            <person name="Langley C.H."/>
            <person name="Lapoint R."/>
            <person name="Lazzaro B.P."/>
            <person name="Lee S.J."/>
            <person name="Levesque L."/>
            <person name="Li R."/>
            <person name="Lin C.F."/>
            <person name="Lin M.F."/>
            <person name="Lindblad-Toh K."/>
            <person name="Llopart A."/>
            <person name="Long M."/>
            <person name="Low L."/>
            <person name="Lozovsky E."/>
            <person name="Lu J."/>
            <person name="Luo M."/>
            <person name="Machado C.A."/>
            <person name="Makalowski W."/>
            <person name="Marzo M."/>
            <person name="Matsuda M."/>
            <person name="Matzkin L."/>
            <person name="McAllister B."/>
            <person name="McBride C.S."/>
            <person name="McKernan B."/>
            <person name="McKernan K."/>
            <person name="Mendez-Lago M."/>
            <person name="Minx P."/>
            <person name="Mollenhauer M.U."/>
            <person name="Montooth K."/>
            <person name="Mount S.M."/>
            <person name="Mu X."/>
            <person name="Myers E."/>
            <person name="Negre B."/>
            <person name="Newfeld S."/>
            <person name="Nielsen R."/>
            <person name="Noor M.A."/>
            <person name="O'Grady P."/>
            <person name="Pachter L."/>
            <person name="Papaceit M."/>
            <person name="Parisi M.J."/>
            <person name="Parisi M."/>
            <person name="Parts L."/>
            <person name="Pedersen J.S."/>
            <person name="Pesole G."/>
            <person name="Phillippy A.M."/>
            <person name="Ponting C.P."/>
            <person name="Pop M."/>
            <person name="Porcelli D."/>
            <person name="Powell J.R."/>
            <person name="Prohaska S."/>
            <person name="Pruitt K."/>
            <person name="Puig M."/>
            <person name="Quesneville H."/>
            <person name="Ram K.R."/>
            <person name="Rand D."/>
            <person name="Rasmussen M.D."/>
            <person name="Reed L.K."/>
            <person name="Reenan R."/>
            <person name="Reily A."/>
            <person name="Remington K.A."/>
            <person name="Rieger T.T."/>
            <person name="Ritchie M.G."/>
            <person name="Robin C."/>
            <person name="Rogers Y.H."/>
            <person name="Rohde C."/>
            <person name="Rozas J."/>
            <person name="Rubenfield M.J."/>
            <person name="Ruiz A."/>
            <person name="Russo S."/>
            <person name="Salzberg S.L."/>
            <person name="Sanchez-Gracia A."/>
            <person name="Saranga D.J."/>
            <person name="Sato H."/>
            <person name="Schaeffer S.W."/>
            <person name="Schatz M.C."/>
            <person name="Schlenke T."/>
            <person name="Schwartz R."/>
            <person name="Segarra C."/>
            <person name="Singh R.S."/>
            <person name="Sirot L."/>
            <person name="Sirota M."/>
            <person name="Sisneros N.B."/>
            <person name="Smith C.D."/>
            <person name="Smith T.F."/>
            <person name="Spieth J."/>
            <person name="Stage D.E."/>
            <person name="Stark A."/>
            <person name="Stephan W."/>
            <person name="Strausberg R.L."/>
            <person name="Strempel S."/>
            <person name="Sturgill D."/>
            <person name="Sutton G."/>
            <person name="Sutton G.G."/>
            <person name="Tao W."/>
            <person name="Teichmann S."/>
            <person name="Tobari Y.N."/>
            <person name="Tomimura Y."/>
            <person name="Tsolas J.M."/>
            <person name="Valente V.L."/>
            <person name="Venter E."/>
            <person name="Venter J.C."/>
            <person name="Vicario S."/>
            <person name="Vieira F.G."/>
            <person name="Vilella A.J."/>
            <person name="Villasante A."/>
            <person name="Walenz B."/>
            <person name="Wang J."/>
            <person name="Wasserman M."/>
            <person name="Watts T."/>
            <person name="Wilson D."/>
            <person name="Wilson R.K."/>
            <person name="Wing R.A."/>
            <person name="Wolfner M.F."/>
            <person name="Wong A."/>
            <person name="Wong G.K."/>
            <person name="Wu C.I."/>
            <person name="Wu G."/>
            <person name="Yamamoto D."/>
            <person name="Yang H.P."/>
            <person name="Yang S.P."/>
            <person name="Yorke J.A."/>
            <person name="Yoshida K."/>
            <person name="Zdobnov E."/>
            <person name="Zhang P."/>
            <person name="Zhang Y."/>
            <person name="Zimin A.V."/>
            <person name="Baldwin J."/>
            <person name="Abdouelleil A."/>
            <person name="Abdulkadir J."/>
            <person name="Abebe A."/>
            <person name="Abera B."/>
            <person name="Abreu J."/>
            <person name="Acer S.C."/>
            <person name="Aftuck L."/>
            <person name="Alexander A."/>
            <person name="An P."/>
            <person name="Anderson E."/>
            <person name="Anderson S."/>
            <person name="Arachi H."/>
            <person name="Azer M."/>
            <person name="Bachantsang P."/>
            <person name="Barry A."/>
            <person name="Bayul T."/>
            <person name="Berlin A."/>
            <person name="Bessette D."/>
            <person name="Bloom T."/>
            <person name="Blye J."/>
            <person name="Boguslavskiy L."/>
            <person name="Bonnet C."/>
            <person name="Boukhgalter B."/>
            <person name="Bourzgui I."/>
            <person name="Brown A."/>
            <person name="Cahill P."/>
            <person name="Channer S."/>
            <person name="Cheshatsang Y."/>
            <person name="Chuda L."/>
            <person name="Citroen M."/>
            <person name="Collymore A."/>
            <person name="Cooke P."/>
            <person name="Costello M."/>
            <person name="D'Aco K."/>
            <person name="Daza R."/>
            <person name="De Haan G."/>
            <person name="DeGray S."/>
            <person name="DeMaso C."/>
            <person name="Dhargay N."/>
            <person name="Dooley K."/>
            <person name="Dooley E."/>
            <person name="Doricent M."/>
            <person name="Dorje P."/>
            <person name="Dorjee K."/>
            <person name="Dupes A."/>
            <person name="Elong R."/>
            <person name="Falk J."/>
            <person name="Farina A."/>
            <person name="Faro S."/>
            <person name="Ferguson D."/>
            <person name="Fisher S."/>
            <person name="Foley C.D."/>
            <person name="Franke A."/>
            <person name="Friedrich D."/>
            <person name="Gadbois L."/>
            <person name="Gearin G."/>
            <person name="Gearin C.R."/>
            <person name="Giannoukos G."/>
            <person name="Goode T."/>
            <person name="Graham J."/>
            <person name="Grandbois E."/>
            <person name="Grewal S."/>
            <person name="Gyaltsen K."/>
            <person name="Hafez N."/>
            <person name="Hagos B."/>
            <person name="Hall J."/>
            <person name="Henson C."/>
            <person name="Hollinger A."/>
            <person name="Honan T."/>
            <person name="Huard M.D."/>
            <person name="Hughes L."/>
            <person name="Hurhula B."/>
            <person name="Husby M.E."/>
            <person name="Kamat A."/>
            <person name="Kanga B."/>
            <person name="Kashin S."/>
            <person name="Khazanovich D."/>
            <person name="Kisner P."/>
            <person name="Lance K."/>
            <person name="Lara M."/>
            <person name="Lee W."/>
            <person name="Lennon N."/>
            <person name="Letendre F."/>
            <person name="LeVine R."/>
            <person name="Lipovsky A."/>
            <person name="Liu X."/>
            <person name="Liu J."/>
            <person name="Liu S."/>
            <person name="Lokyitsang T."/>
            <person name="Lokyitsang Y."/>
            <person name="Lubonja R."/>
            <person name="Lui A."/>
            <person name="MacDonald P."/>
            <person name="Magnisalis V."/>
            <person name="Maru K."/>
            <person name="Matthews C."/>
            <person name="McCusker W."/>
            <person name="McDonough S."/>
            <person name="Mehta T."/>
            <person name="Meldrim J."/>
            <person name="Meneus L."/>
            <person name="Mihai O."/>
            <person name="Mihalev A."/>
            <person name="Mihova T."/>
            <person name="Mittelman R."/>
            <person name="Mlenga V."/>
            <person name="Montmayeur A."/>
            <person name="Mulrain L."/>
            <person name="Navidi A."/>
            <person name="Naylor J."/>
            <person name="Negash T."/>
            <person name="Nguyen T."/>
            <person name="Nguyen N."/>
            <person name="Nicol R."/>
            <person name="Norbu C."/>
            <person name="Norbu N."/>
            <person name="Novod N."/>
            <person name="O'Neill B."/>
            <person name="Osman S."/>
            <person name="Markiewicz E."/>
            <person name="Oyono O.L."/>
            <person name="Patti C."/>
            <person name="Phunkhang P."/>
            <person name="Pierre F."/>
            <person name="Priest M."/>
            <person name="Raghuraman S."/>
            <person name="Rege F."/>
            <person name="Reyes R."/>
            <person name="Rise C."/>
            <person name="Rogov P."/>
            <person name="Ross K."/>
            <person name="Ryan E."/>
            <person name="Settipalli S."/>
            <person name="Shea T."/>
            <person name="Sherpa N."/>
            <person name="Shi L."/>
            <person name="Shih D."/>
            <person name="Sparrow T."/>
            <person name="Spaulding J."/>
            <person name="Stalker J."/>
            <person name="Stange-Thomann N."/>
            <person name="Stavropoulos S."/>
            <person name="Stone C."/>
            <person name="Strader C."/>
            <person name="Tesfaye S."/>
            <person name="Thomson T."/>
            <person name="Thoulutsang Y."/>
            <person name="Thoulutsang D."/>
            <person name="Topham K."/>
            <person name="Topping I."/>
            <person name="Tsamla T."/>
            <person name="Vassiliev H."/>
            <person name="Vo A."/>
            <person name="Wangchuk T."/>
            <person name="Wangdi T."/>
            <person name="Weiand M."/>
            <person name="Wilkinson J."/>
            <person name="Wilson A."/>
            <person name="Yadav S."/>
            <person name="Young G."/>
            <person name="Yu Q."/>
            <person name="Zembek L."/>
            <person name="Zhong D."/>
            <person name="Zimmer A."/>
            <person name="Zwirko Z."/>
            <person name="Jaffe D.B."/>
            <person name="Alvarez P."/>
            <person name="Brockman W."/>
            <person name="Butler J."/>
            <person name="Chin C."/>
            <person name="Gnerre S."/>
            <person name="Grabherr M."/>
            <person name="Kleber M."/>
            <person name="Mauceli E."/>
            <person name="MacCallum I."/>
        </authorList>
    </citation>
    <scope>NUCLEOTIDE SEQUENCE [LARGE SCALE GENOMIC DNA]</scope>
    <source>
        <strain evidence="1 2">TSC#14021-0224.01</strain>
    </source>
</reference>
<organism evidence="1 2">
    <name type="scientific">Drosophila erecta</name>
    <name type="common">Fruit fly</name>
    <dbReference type="NCBI Taxonomy" id="7220"/>
    <lineage>
        <taxon>Eukaryota</taxon>
        <taxon>Metazoa</taxon>
        <taxon>Ecdysozoa</taxon>
        <taxon>Arthropoda</taxon>
        <taxon>Hexapoda</taxon>
        <taxon>Insecta</taxon>
        <taxon>Pterygota</taxon>
        <taxon>Neoptera</taxon>
        <taxon>Endopterygota</taxon>
        <taxon>Diptera</taxon>
        <taxon>Brachycera</taxon>
        <taxon>Muscomorpha</taxon>
        <taxon>Ephydroidea</taxon>
        <taxon>Drosophilidae</taxon>
        <taxon>Drosophila</taxon>
        <taxon>Sophophora</taxon>
    </lineage>
</organism>
<sequence>MLVAFRWRRRWTAYMYMYLELKLKLYLYPNLRLWMGRQCVDLWHGRGNTGRTVLINRTEPHALRSCLILEPKSKLEPPLKW</sequence>
<dbReference type="Proteomes" id="UP000008711">
    <property type="component" value="Unassembled WGS sequence"/>
</dbReference>
<accession>A0A0Q5U438</accession>